<dbReference type="EMBL" id="FNUK01000011">
    <property type="protein sequence ID" value="SEF78924.1"/>
    <property type="molecule type" value="Genomic_DNA"/>
</dbReference>
<reference evidence="3" key="1">
    <citation type="submission" date="2016-10" db="EMBL/GenBank/DDBJ databases">
        <authorList>
            <person name="Varghese N."/>
            <person name="Submissions S."/>
        </authorList>
    </citation>
    <scope>NUCLEOTIDE SEQUENCE [LARGE SCALE GENOMIC DNA]</scope>
    <source>
        <strain evidence="3">DSM 5463</strain>
    </source>
</reference>
<dbReference type="OrthoDB" id="9788327at2"/>
<dbReference type="InterPro" id="IPR038765">
    <property type="entry name" value="Papain-like_cys_pep_sf"/>
</dbReference>
<name>A0A1H5UVE1_9CLOT</name>
<dbReference type="Gene3D" id="3.10.620.30">
    <property type="match status" value="1"/>
</dbReference>
<evidence type="ECO:0000259" key="1">
    <source>
        <dbReference type="SMART" id="SM00460"/>
    </source>
</evidence>
<evidence type="ECO:0000313" key="3">
    <source>
        <dbReference type="Proteomes" id="UP000242850"/>
    </source>
</evidence>
<proteinExistence type="predicted"/>
<dbReference type="SMART" id="SM00460">
    <property type="entry name" value="TGc"/>
    <property type="match status" value="1"/>
</dbReference>
<dbReference type="RefSeq" id="WP_103895996.1">
    <property type="nucleotide sequence ID" value="NZ_FNUK01000011.1"/>
</dbReference>
<keyword evidence="3" id="KW-1185">Reference proteome</keyword>
<protein>
    <submittedName>
        <fullName evidence="2">Transglutaminase-like superfamily protein</fullName>
    </submittedName>
</protein>
<dbReference type="AlphaFoldDB" id="A0A1H5UVE1"/>
<evidence type="ECO:0000313" key="2">
    <source>
        <dbReference type="EMBL" id="SEF78924.1"/>
    </source>
</evidence>
<dbReference type="InterPro" id="IPR052557">
    <property type="entry name" value="CAP/Cytokinesis_protein"/>
</dbReference>
<gene>
    <name evidence="2" type="ORF">SAMN05660865_01016</name>
</gene>
<dbReference type="Proteomes" id="UP000242850">
    <property type="component" value="Unassembled WGS sequence"/>
</dbReference>
<dbReference type="InterPro" id="IPR002931">
    <property type="entry name" value="Transglutaminase-like"/>
</dbReference>
<sequence>MKKKIYIIFFIILLLNINVKASSNKYYNKFYSSLKDAVLYKKSVVKLYGYDYSKFNAGYVVKNVMLKYKNTKYVVSEIRIKKYKKTTYVYLNYKSAHYVANNKDELENILLSVIKSGRKNVSVKVNNYTPNYDFKTVISSLDLSTSMYFVSGFSYKIYQFKLMPSQVVVDFNFSYVNLSSYQRSGPRIIVKNEDELYRALKNGIYNLNDRIYLMFSDSIKSKGTDIIFDYIAKVLEDNGELYYIKSYGYISFDSNVVVLLEYMFNKEDLILMRNKVKEKAKSIIEDIIKPEMSDYEKVKVIHDYIIKNTKYDYLNVLNDTIPEVSHTPYGTLINGVAVCDGYATAFNMLLSMVGVESKIVFGFANGLPHAWNMVKLDGTWYHVDVTFDDPVVNGGKIDVIRYDYFIITDSQILQDHSFDMARYPRTGSVPYKHQN</sequence>
<dbReference type="PANTHER" id="PTHR46333">
    <property type="entry name" value="CYTOKINESIS PROTEIN 3"/>
    <property type="match status" value="1"/>
</dbReference>
<feature type="domain" description="Transglutaminase-like" evidence="1">
    <location>
        <begin position="331"/>
        <end position="387"/>
    </location>
</feature>
<dbReference type="Pfam" id="PF01841">
    <property type="entry name" value="Transglut_core"/>
    <property type="match status" value="1"/>
</dbReference>
<dbReference type="SUPFAM" id="SSF54001">
    <property type="entry name" value="Cysteine proteinases"/>
    <property type="match status" value="1"/>
</dbReference>
<dbReference type="PANTHER" id="PTHR46333:SF2">
    <property type="entry name" value="CYTOKINESIS PROTEIN 3"/>
    <property type="match status" value="1"/>
</dbReference>
<organism evidence="2 3">
    <name type="scientific">Caloramator fervidus</name>
    <dbReference type="NCBI Taxonomy" id="29344"/>
    <lineage>
        <taxon>Bacteria</taxon>
        <taxon>Bacillati</taxon>
        <taxon>Bacillota</taxon>
        <taxon>Clostridia</taxon>
        <taxon>Eubacteriales</taxon>
        <taxon>Clostridiaceae</taxon>
        <taxon>Caloramator</taxon>
    </lineage>
</organism>
<accession>A0A1H5UVE1</accession>
<dbReference type="GO" id="GO:0005737">
    <property type="term" value="C:cytoplasm"/>
    <property type="evidence" value="ECO:0007669"/>
    <property type="project" value="TreeGrafter"/>
</dbReference>